<dbReference type="RefSeq" id="WP_310764544.1">
    <property type="nucleotide sequence ID" value="NZ_CP134050.1"/>
</dbReference>
<sequence>MNKEELIRQYKQELKEGKVVLVEENRELFVKNGLLYMRRTDGTREIQVHVDQARAALEELAKKRIREMEQAIEVQRFLDE</sequence>
<name>A0ABY9T256_BREBE</name>
<protein>
    <submittedName>
        <fullName evidence="2">Uncharacterized protein</fullName>
    </submittedName>
</protein>
<evidence type="ECO:0000256" key="1">
    <source>
        <dbReference type="SAM" id="Coils"/>
    </source>
</evidence>
<organism evidence="2 3">
    <name type="scientific">Brevibacillus brevis</name>
    <name type="common">Bacillus brevis</name>
    <dbReference type="NCBI Taxonomy" id="1393"/>
    <lineage>
        <taxon>Bacteria</taxon>
        <taxon>Bacillati</taxon>
        <taxon>Bacillota</taxon>
        <taxon>Bacilli</taxon>
        <taxon>Bacillales</taxon>
        <taxon>Paenibacillaceae</taxon>
        <taxon>Brevibacillus</taxon>
    </lineage>
</organism>
<evidence type="ECO:0000313" key="2">
    <source>
        <dbReference type="EMBL" id="WNC13032.1"/>
    </source>
</evidence>
<gene>
    <name evidence="2" type="ORF">RGB73_20220</name>
</gene>
<reference evidence="2 3" key="1">
    <citation type="submission" date="2023-09" db="EMBL/GenBank/DDBJ databases">
        <title>Complete Genome and Methylome dissection of Bacillus brevis NEB573 original source of BbsI restriction endonuclease.</title>
        <authorList>
            <person name="Fomenkov A."/>
            <person name="Roberts R.D."/>
        </authorList>
    </citation>
    <scope>NUCLEOTIDE SEQUENCE [LARGE SCALE GENOMIC DNA]</scope>
    <source>
        <strain evidence="2 3">NEB573</strain>
    </source>
</reference>
<evidence type="ECO:0000313" key="3">
    <source>
        <dbReference type="Proteomes" id="UP001256827"/>
    </source>
</evidence>
<keyword evidence="3" id="KW-1185">Reference proteome</keyword>
<keyword evidence="1" id="KW-0175">Coiled coil</keyword>
<accession>A0ABY9T256</accession>
<feature type="coiled-coil region" evidence="1">
    <location>
        <begin position="7"/>
        <end position="70"/>
    </location>
</feature>
<proteinExistence type="predicted"/>
<dbReference type="EMBL" id="CP134050">
    <property type="protein sequence ID" value="WNC13032.1"/>
    <property type="molecule type" value="Genomic_DNA"/>
</dbReference>
<dbReference type="Proteomes" id="UP001256827">
    <property type="component" value="Chromosome"/>
</dbReference>